<evidence type="ECO:0000256" key="8">
    <source>
        <dbReference type="RuleBase" id="RU363051"/>
    </source>
</evidence>
<comment type="similarity">
    <text evidence="2">Belongs to the peroxidase family. Cytochrome c peroxidase subfamily.</text>
</comment>
<evidence type="ECO:0000256" key="2">
    <source>
        <dbReference type="ARBA" id="ARBA00005997"/>
    </source>
</evidence>
<dbReference type="Pfam" id="PF00141">
    <property type="entry name" value="peroxidase"/>
    <property type="match status" value="1"/>
</dbReference>
<evidence type="ECO:0000256" key="3">
    <source>
        <dbReference type="ARBA" id="ARBA00022559"/>
    </source>
</evidence>
<keyword evidence="4" id="KW-0349">Heme</keyword>
<keyword evidence="11" id="KW-1185">Reference proteome</keyword>
<comment type="caution">
    <text evidence="10">The sequence shown here is derived from an EMBL/GenBank/DDBJ whole genome shotgun (WGS) entry which is preliminary data.</text>
</comment>
<dbReference type="PANTHER" id="PTHR31356">
    <property type="entry name" value="THYLAKOID LUMENAL 29 KDA PROTEIN, CHLOROPLASTIC-RELATED"/>
    <property type="match status" value="1"/>
</dbReference>
<gene>
    <name evidence="10" type="ORF">BXZ70DRAFT_92692</name>
</gene>
<dbReference type="InterPro" id="IPR010255">
    <property type="entry name" value="Haem_peroxidase_sf"/>
</dbReference>
<dbReference type="OrthoDB" id="2144714at2759"/>
<dbReference type="SUPFAM" id="SSF48113">
    <property type="entry name" value="Heme-dependent peroxidases"/>
    <property type="match status" value="1"/>
</dbReference>
<dbReference type="Gene3D" id="1.10.420.10">
    <property type="entry name" value="Peroxidase, domain 2"/>
    <property type="match status" value="1"/>
</dbReference>
<protein>
    <recommendedName>
        <fullName evidence="8">Peroxidase</fullName>
        <ecNumber evidence="8">1.11.1.-</ecNumber>
    </recommendedName>
</protein>
<evidence type="ECO:0000256" key="6">
    <source>
        <dbReference type="ARBA" id="ARBA00023002"/>
    </source>
</evidence>
<dbReference type="Gene3D" id="1.10.520.10">
    <property type="match status" value="1"/>
</dbReference>
<dbReference type="GO" id="GO:0046872">
    <property type="term" value="F:metal ion binding"/>
    <property type="evidence" value="ECO:0007669"/>
    <property type="project" value="UniProtKB-UniRule"/>
</dbReference>
<keyword evidence="6 8" id="KW-0560">Oxidoreductase</keyword>
<evidence type="ECO:0000256" key="4">
    <source>
        <dbReference type="ARBA" id="ARBA00022617"/>
    </source>
</evidence>
<feature type="signal peptide" evidence="8">
    <location>
        <begin position="1"/>
        <end position="27"/>
    </location>
</feature>
<dbReference type="GO" id="GO:0004601">
    <property type="term" value="F:peroxidase activity"/>
    <property type="evidence" value="ECO:0007669"/>
    <property type="project" value="UniProtKB-KW"/>
</dbReference>
<dbReference type="AlphaFoldDB" id="A0A8K0UQZ5"/>
<feature type="chain" id="PRO_5035489285" description="Peroxidase" evidence="8">
    <location>
        <begin position="28"/>
        <end position="542"/>
    </location>
</feature>
<dbReference type="EMBL" id="JAEVFJ010000012">
    <property type="protein sequence ID" value="KAH8101441.1"/>
    <property type="molecule type" value="Genomic_DNA"/>
</dbReference>
<dbReference type="EC" id="1.11.1.-" evidence="8"/>
<dbReference type="GO" id="GO:0034599">
    <property type="term" value="P:cellular response to oxidative stress"/>
    <property type="evidence" value="ECO:0007669"/>
    <property type="project" value="InterPro"/>
</dbReference>
<dbReference type="InterPro" id="IPR002016">
    <property type="entry name" value="Haem_peroxidase"/>
</dbReference>
<dbReference type="InterPro" id="IPR044831">
    <property type="entry name" value="Ccp1-like"/>
</dbReference>
<reference evidence="10" key="1">
    <citation type="journal article" date="2021" name="New Phytol.">
        <title>Evolutionary innovations through gain and loss of genes in the ectomycorrhizal Boletales.</title>
        <authorList>
            <person name="Wu G."/>
            <person name="Miyauchi S."/>
            <person name="Morin E."/>
            <person name="Kuo A."/>
            <person name="Drula E."/>
            <person name="Varga T."/>
            <person name="Kohler A."/>
            <person name="Feng B."/>
            <person name="Cao Y."/>
            <person name="Lipzen A."/>
            <person name="Daum C."/>
            <person name="Hundley H."/>
            <person name="Pangilinan J."/>
            <person name="Johnson J."/>
            <person name="Barry K."/>
            <person name="LaButti K."/>
            <person name="Ng V."/>
            <person name="Ahrendt S."/>
            <person name="Min B."/>
            <person name="Choi I.G."/>
            <person name="Park H."/>
            <person name="Plett J.M."/>
            <person name="Magnuson J."/>
            <person name="Spatafora J.W."/>
            <person name="Nagy L.G."/>
            <person name="Henrissat B."/>
            <person name="Grigoriev I.V."/>
            <person name="Yang Z.L."/>
            <person name="Xu J."/>
            <person name="Martin F.M."/>
        </authorList>
    </citation>
    <scope>NUCLEOTIDE SEQUENCE</scope>
    <source>
        <strain evidence="10">KKN 215</strain>
    </source>
</reference>
<sequence>MRLVKSRQELGRIGLVVLLSIGASVQAARWPNPHIDELESNLYDRRGYNARTLPIGMAPNCDRFLFGPNTGRSNAADWIRAAYHDMATYNIADRSGGLDASIRFESEQTRPENVGDAFKNTLTFITPLVHRHFSLADGLALAMVTAVEICGGPKIPFRGGRVDALKPNSPGVPEPQQTVEEHIASFARQGFSKKEMIGLVACGHSIGGVQHEAFPDVVPPSDDPQNTSGNSKFDSTGTLFDNRIATEYLDGTTTNPLVVGHNSTMNSDLRIFSSDRNVTMRNLANPAAFRSTCSELLARMIDTVPRGVVLTDIIHPIKFKPVGVHLVWVGGGKIALKGEVRVWNSEPSKVVLNWKARDGRHASGNSATLLHDLTHISYPVIPDTPSDLVNRWFSFPETLLNANHGISNFWFDVTNAEGSKKVENLGGAGYNLQDVIMISNTTCLSFTNGTHLDVEFAVRETIKPTRVYTKIDISDDTGRPIIHTIDITPPSDSTAVAGYILWHVTLTQFDHFTLVVDTDLRTFETTFFSANSPFGYSSPMCP</sequence>
<organism evidence="10 11">
    <name type="scientific">Cristinia sonorae</name>
    <dbReference type="NCBI Taxonomy" id="1940300"/>
    <lineage>
        <taxon>Eukaryota</taxon>
        <taxon>Fungi</taxon>
        <taxon>Dikarya</taxon>
        <taxon>Basidiomycota</taxon>
        <taxon>Agaricomycotina</taxon>
        <taxon>Agaricomycetes</taxon>
        <taxon>Agaricomycetidae</taxon>
        <taxon>Agaricales</taxon>
        <taxon>Pleurotineae</taxon>
        <taxon>Stephanosporaceae</taxon>
        <taxon>Cristinia</taxon>
    </lineage>
</organism>
<dbReference type="PRINTS" id="PR00458">
    <property type="entry name" value="PEROXIDASE"/>
</dbReference>
<proteinExistence type="inferred from homology"/>
<evidence type="ECO:0000313" key="10">
    <source>
        <dbReference type="EMBL" id="KAH8101441.1"/>
    </source>
</evidence>
<dbReference type="PRINTS" id="PR00459">
    <property type="entry name" value="ASPEROXIDASE"/>
</dbReference>
<dbReference type="PROSITE" id="PS50873">
    <property type="entry name" value="PEROXIDASE_4"/>
    <property type="match status" value="1"/>
</dbReference>
<evidence type="ECO:0000256" key="1">
    <source>
        <dbReference type="ARBA" id="ARBA00003917"/>
    </source>
</evidence>
<accession>A0A8K0UQZ5</accession>
<dbReference type="PANTHER" id="PTHR31356:SF53">
    <property type="entry name" value="HEME PEROXIDASE"/>
    <property type="match status" value="1"/>
</dbReference>
<keyword evidence="5" id="KW-0479">Metal-binding</keyword>
<dbReference type="GO" id="GO:0042744">
    <property type="term" value="P:hydrogen peroxide catabolic process"/>
    <property type="evidence" value="ECO:0007669"/>
    <property type="project" value="TreeGrafter"/>
</dbReference>
<name>A0A8K0UQZ5_9AGAR</name>
<dbReference type="InterPro" id="IPR002207">
    <property type="entry name" value="Peroxidase_I"/>
</dbReference>
<keyword evidence="3 8" id="KW-0575">Peroxidase</keyword>
<evidence type="ECO:0000313" key="11">
    <source>
        <dbReference type="Proteomes" id="UP000813824"/>
    </source>
</evidence>
<evidence type="ECO:0000259" key="9">
    <source>
        <dbReference type="PROSITE" id="PS50873"/>
    </source>
</evidence>
<dbReference type="GO" id="GO:0020037">
    <property type="term" value="F:heme binding"/>
    <property type="evidence" value="ECO:0007669"/>
    <property type="project" value="UniProtKB-UniRule"/>
</dbReference>
<keyword evidence="8" id="KW-0732">Signal</keyword>
<comment type="function">
    <text evidence="1">Destroys radicals which are normally produced within the cells and which are toxic to biological systems.</text>
</comment>
<dbReference type="Proteomes" id="UP000813824">
    <property type="component" value="Unassembled WGS sequence"/>
</dbReference>
<keyword evidence="7" id="KW-0408">Iron</keyword>
<evidence type="ECO:0000256" key="7">
    <source>
        <dbReference type="ARBA" id="ARBA00023004"/>
    </source>
</evidence>
<feature type="domain" description="Plant heme peroxidase family profile" evidence="9">
    <location>
        <begin position="60"/>
        <end position="341"/>
    </location>
</feature>
<evidence type="ECO:0000256" key="5">
    <source>
        <dbReference type="ARBA" id="ARBA00022723"/>
    </source>
</evidence>
<dbReference type="GO" id="GO:0000302">
    <property type="term" value="P:response to reactive oxygen species"/>
    <property type="evidence" value="ECO:0007669"/>
    <property type="project" value="TreeGrafter"/>
</dbReference>